<evidence type="ECO:0000256" key="1">
    <source>
        <dbReference type="SAM" id="MobiDB-lite"/>
    </source>
</evidence>
<keyword evidence="2" id="KW-0472">Membrane</keyword>
<dbReference type="EMBL" id="FPBA01000015">
    <property type="protein sequence ID" value="SFT88939.1"/>
    <property type="molecule type" value="Genomic_DNA"/>
</dbReference>
<organism evidence="3 4">
    <name type="scientific">Geodermatophilus amargosae</name>
    <dbReference type="NCBI Taxonomy" id="1296565"/>
    <lineage>
        <taxon>Bacteria</taxon>
        <taxon>Bacillati</taxon>
        <taxon>Actinomycetota</taxon>
        <taxon>Actinomycetes</taxon>
        <taxon>Geodermatophilales</taxon>
        <taxon>Geodermatophilaceae</taxon>
        <taxon>Geodermatophilus</taxon>
    </lineage>
</organism>
<gene>
    <name evidence="3" type="ORF">SAMN05660657_03725</name>
</gene>
<name>A0A1I7BP61_9ACTN</name>
<dbReference type="Proteomes" id="UP000199546">
    <property type="component" value="Unassembled WGS sequence"/>
</dbReference>
<reference evidence="4" key="1">
    <citation type="submission" date="2016-10" db="EMBL/GenBank/DDBJ databases">
        <authorList>
            <person name="Varghese N."/>
            <person name="Submissions S."/>
        </authorList>
    </citation>
    <scope>NUCLEOTIDE SEQUENCE [LARGE SCALE GENOMIC DNA]</scope>
    <source>
        <strain evidence="4">DSM 46136</strain>
    </source>
</reference>
<sequence length="96" mass="10051">MTASPWAGWEDVLTGLLLLVLFLAVGVAVVLWSAAVRASSSGRAEWQAELDARSAGRRHPGTGAESDHVGDVERGRFPGGVPSGACRRRTSHQASA</sequence>
<feature type="compositionally biased region" description="Basic and acidic residues" evidence="1">
    <location>
        <begin position="65"/>
        <end position="76"/>
    </location>
</feature>
<dbReference type="AlphaFoldDB" id="A0A1I7BP61"/>
<keyword evidence="4" id="KW-1185">Reference proteome</keyword>
<feature type="transmembrane region" description="Helical" evidence="2">
    <location>
        <begin position="12"/>
        <end position="34"/>
    </location>
</feature>
<keyword evidence="2" id="KW-0812">Transmembrane</keyword>
<evidence type="ECO:0000313" key="3">
    <source>
        <dbReference type="EMBL" id="SFT88939.1"/>
    </source>
</evidence>
<feature type="region of interest" description="Disordered" evidence="1">
    <location>
        <begin position="52"/>
        <end position="96"/>
    </location>
</feature>
<evidence type="ECO:0000256" key="2">
    <source>
        <dbReference type="SAM" id="Phobius"/>
    </source>
</evidence>
<protein>
    <submittedName>
        <fullName evidence="3">Uncharacterized protein</fullName>
    </submittedName>
</protein>
<accession>A0A1I7BP61</accession>
<evidence type="ECO:0000313" key="4">
    <source>
        <dbReference type="Proteomes" id="UP000199546"/>
    </source>
</evidence>
<proteinExistence type="predicted"/>
<feature type="compositionally biased region" description="Basic residues" evidence="1">
    <location>
        <begin position="86"/>
        <end position="96"/>
    </location>
</feature>
<keyword evidence="2" id="KW-1133">Transmembrane helix</keyword>